<protein>
    <recommendedName>
        <fullName evidence="1">Protein kinase domain-containing protein</fullName>
    </recommendedName>
</protein>
<dbReference type="Proteomes" id="UP000215335">
    <property type="component" value="Unassembled WGS sequence"/>
</dbReference>
<evidence type="ECO:0000259" key="1">
    <source>
        <dbReference type="PROSITE" id="PS50011"/>
    </source>
</evidence>
<keyword evidence="3" id="KW-1185">Reference proteome</keyword>
<dbReference type="Pfam" id="PF00069">
    <property type="entry name" value="Pkinase"/>
    <property type="match status" value="1"/>
</dbReference>
<evidence type="ECO:0000313" key="3">
    <source>
        <dbReference type="Proteomes" id="UP000215335"/>
    </source>
</evidence>
<dbReference type="PROSITE" id="PS50011">
    <property type="entry name" value="PROTEIN_KINASE_DOM"/>
    <property type="match status" value="1"/>
</dbReference>
<dbReference type="InterPro" id="IPR000719">
    <property type="entry name" value="Prot_kinase_dom"/>
</dbReference>
<dbReference type="PANTHER" id="PTHR48011:SF18">
    <property type="entry name" value="MITOGEN-ACTIVATED PROTEIN KINASE KINASE KINASE 19-RELATED"/>
    <property type="match status" value="1"/>
</dbReference>
<dbReference type="GO" id="GO:0004672">
    <property type="term" value="F:protein kinase activity"/>
    <property type="evidence" value="ECO:0007669"/>
    <property type="project" value="InterPro"/>
</dbReference>
<feature type="domain" description="Protein kinase" evidence="1">
    <location>
        <begin position="1"/>
        <end position="87"/>
    </location>
</feature>
<comment type="caution">
    <text evidence="2">The sequence shown here is derived from an EMBL/GenBank/DDBJ whole genome shotgun (WGS) entry which is preliminary data.</text>
</comment>
<sequence length="87" mass="10171">MTTLQSTCNSKVMGTKIYMAPEIILHKKNATDKSDIWSLACTILEIYKEDVIWDVESEDELIHKFLTRTKILYNDVFHMNVQVVHQL</sequence>
<organism evidence="2 3">
    <name type="scientific">Trichomalopsis sarcophagae</name>
    <dbReference type="NCBI Taxonomy" id="543379"/>
    <lineage>
        <taxon>Eukaryota</taxon>
        <taxon>Metazoa</taxon>
        <taxon>Ecdysozoa</taxon>
        <taxon>Arthropoda</taxon>
        <taxon>Hexapoda</taxon>
        <taxon>Insecta</taxon>
        <taxon>Pterygota</taxon>
        <taxon>Neoptera</taxon>
        <taxon>Endopterygota</taxon>
        <taxon>Hymenoptera</taxon>
        <taxon>Apocrita</taxon>
        <taxon>Proctotrupomorpha</taxon>
        <taxon>Chalcidoidea</taxon>
        <taxon>Pteromalidae</taxon>
        <taxon>Pteromalinae</taxon>
        <taxon>Trichomalopsis</taxon>
    </lineage>
</organism>
<reference evidence="2 3" key="1">
    <citation type="journal article" date="2017" name="Curr. Biol.">
        <title>The Evolution of Venom by Co-option of Single-Copy Genes.</title>
        <authorList>
            <person name="Martinson E.O."/>
            <person name="Mrinalini"/>
            <person name="Kelkar Y.D."/>
            <person name="Chang C.H."/>
            <person name="Werren J.H."/>
        </authorList>
    </citation>
    <scope>NUCLEOTIDE SEQUENCE [LARGE SCALE GENOMIC DNA]</scope>
    <source>
        <strain evidence="2 3">Alberta</strain>
        <tissue evidence="2">Whole body</tissue>
    </source>
</reference>
<dbReference type="EMBL" id="NNAY01001450">
    <property type="protein sequence ID" value="OXU23944.1"/>
    <property type="molecule type" value="Genomic_DNA"/>
</dbReference>
<dbReference type="GO" id="GO:0007165">
    <property type="term" value="P:signal transduction"/>
    <property type="evidence" value="ECO:0007669"/>
    <property type="project" value="TreeGrafter"/>
</dbReference>
<proteinExistence type="predicted"/>
<accession>A0A232EZS8</accession>
<dbReference type="InterPro" id="IPR011009">
    <property type="entry name" value="Kinase-like_dom_sf"/>
</dbReference>
<dbReference type="GO" id="GO:0005524">
    <property type="term" value="F:ATP binding"/>
    <property type="evidence" value="ECO:0007669"/>
    <property type="project" value="InterPro"/>
</dbReference>
<dbReference type="AlphaFoldDB" id="A0A232EZS8"/>
<dbReference type="SUPFAM" id="SSF56112">
    <property type="entry name" value="Protein kinase-like (PK-like)"/>
    <property type="match status" value="1"/>
</dbReference>
<dbReference type="PANTHER" id="PTHR48011">
    <property type="entry name" value="CCR4-NOT TRANSCRIPTIONAL COMPLEX SUBUNIT CAF120-RELATED"/>
    <property type="match status" value="1"/>
</dbReference>
<dbReference type="Gene3D" id="1.10.510.10">
    <property type="entry name" value="Transferase(Phosphotransferase) domain 1"/>
    <property type="match status" value="1"/>
</dbReference>
<dbReference type="InterPro" id="IPR052751">
    <property type="entry name" value="Plant_MAPKKK"/>
</dbReference>
<gene>
    <name evidence="2" type="ORF">TSAR_010140</name>
</gene>
<name>A0A232EZS8_9HYME</name>
<dbReference type="OrthoDB" id="7700243at2759"/>
<evidence type="ECO:0000313" key="2">
    <source>
        <dbReference type="EMBL" id="OXU23944.1"/>
    </source>
</evidence>